<organism evidence="1 2">
    <name type="scientific">Caerostris darwini</name>
    <dbReference type="NCBI Taxonomy" id="1538125"/>
    <lineage>
        <taxon>Eukaryota</taxon>
        <taxon>Metazoa</taxon>
        <taxon>Ecdysozoa</taxon>
        <taxon>Arthropoda</taxon>
        <taxon>Chelicerata</taxon>
        <taxon>Arachnida</taxon>
        <taxon>Araneae</taxon>
        <taxon>Araneomorphae</taxon>
        <taxon>Entelegynae</taxon>
        <taxon>Araneoidea</taxon>
        <taxon>Araneidae</taxon>
        <taxon>Caerostris</taxon>
    </lineage>
</organism>
<evidence type="ECO:0000313" key="2">
    <source>
        <dbReference type="Proteomes" id="UP001054837"/>
    </source>
</evidence>
<evidence type="ECO:0000313" key="1">
    <source>
        <dbReference type="EMBL" id="GIX86215.1"/>
    </source>
</evidence>
<comment type="caution">
    <text evidence="1">The sequence shown here is derived from an EMBL/GenBank/DDBJ whole genome shotgun (WGS) entry which is preliminary data.</text>
</comment>
<gene>
    <name evidence="1" type="ORF">CDAR_238101</name>
</gene>
<dbReference type="AlphaFoldDB" id="A0AAV4NMW9"/>
<reference evidence="1 2" key="1">
    <citation type="submission" date="2021-06" db="EMBL/GenBank/DDBJ databases">
        <title>Caerostris darwini draft genome.</title>
        <authorList>
            <person name="Kono N."/>
            <person name="Arakawa K."/>
        </authorList>
    </citation>
    <scope>NUCLEOTIDE SEQUENCE [LARGE SCALE GENOMIC DNA]</scope>
</reference>
<keyword evidence="2" id="KW-1185">Reference proteome</keyword>
<dbReference type="Proteomes" id="UP001054837">
    <property type="component" value="Unassembled WGS sequence"/>
</dbReference>
<proteinExistence type="predicted"/>
<sequence length="346" mass="40294">MAEDQEMNFLVYQLIPNVMISTTSTETEQNLRIESFGNVTKEIIEHLTQAVLMKIFTNAGTWRRYVRENRDDFFSTEDRFLSRVLYAVHIVNSRMRGIYERFIEVIATVLSIAYYTYETNIKILEYSPQILTVFFDSVLKKLFYKRGGWKQLAKYIKTQEYLHCFEQIDNLALQPDDVTLKIALEGAKIVESYKQNIPHQPIVVTPGEVHNHALTAKLVKKVRKAHEKSPPLRRCIFPRKGSDYMWCNSITNSIGRKAFVRFTKELEMEIVAENYMRCRPLGSTENQQDFDCGIREDSEHLRLPEKCLLNAHSDNDIEVSLLDIINDIGCIFSTVKSILDFVVIER</sequence>
<dbReference type="EMBL" id="BPLQ01001866">
    <property type="protein sequence ID" value="GIX86215.1"/>
    <property type="molecule type" value="Genomic_DNA"/>
</dbReference>
<accession>A0AAV4NMW9</accession>
<name>A0AAV4NMW9_9ARAC</name>
<protein>
    <submittedName>
        <fullName evidence="1">Uncharacterized protein</fullName>
    </submittedName>
</protein>